<comment type="caution">
    <text evidence="6">The sequence shown here is derived from an EMBL/GenBank/DDBJ whole genome shotgun (WGS) entry which is preliminary data.</text>
</comment>
<dbReference type="InterPro" id="IPR009057">
    <property type="entry name" value="Homeodomain-like_sf"/>
</dbReference>
<keyword evidence="1" id="KW-0805">Transcription regulation</keyword>
<dbReference type="SUPFAM" id="SSF48498">
    <property type="entry name" value="Tetracyclin repressor-like, C-terminal domain"/>
    <property type="match status" value="1"/>
</dbReference>
<dbReference type="PANTHER" id="PTHR30055:SF238">
    <property type="entry name" value="MYCOFACTOCIN BIOSYNTHESIS TRANSCRIPTIONAL REGULATOR MFTR-RELATED"/>
    <property type="match status" value="1"/>
</dbReference>
<reference evidence="6 7" key="2">
    <citation type="submission" date="2016-12" db="EMBL/GenBank/DDBJ databases">
        <title>Draft Genome Sequence of Cystobacter ferrugineus Strain Cbfe23.</title>
        <authorList>
            <person name="Akbar S."/>
            <person name="Dowd S.E."/>
            <person name="Stevens D.C."/>
        </authorList>
    </citation>
    <scope>NUCLEOTIDE SEQUENCE [LARGE SCALE GENOMIC DNA]</scope>
    <source>
        <strain evidence="6 7">Cbfe23</strain>
    </source>
</reference>
<reference evidence="7" key="1">
    <citation type="submission" date="2016-11" db="EMBL/GenBank/DDBJ databases">
        <authorList>
            <person name="Shukria A."/>
            <person name="Stevens D.C."/>
        </authorList>
    </citation>
    <scope>NUCLEOTIDE SEQUENCE [LARGE SCALE GENOMIC DNA]</scope>
    <source>
        <strain evidence="7">Cbfe23</strain>
    </source>
</reference>
<organism evidence="6 7">
    <name type="scientific">Cystobacter ferrugineus</name>
    <dbReference type="NCBI Taxonomy" id="83449"/>
    <lineage>
        <taxon>Bacteria</taxon>
        <taxon>Pseudomonadati</taxon>
        <taxon>Myxococcota</taxon>
        <taxon>Myxococcia</taxon>
        <taxon>Myxococcales</taxon>
        <taxon>Cystobacterineae</taxon>
        <taxon>Archangiaceae</taxon>
        <taxon>Cystobacter</taxon>
    </lineage>
</organism>
<protein>
    <recommendedName>
        <fullName evidence="8">TetR family transcriptional regulator</fullName>
    </recommendedName>
</protein>
<dbReference type="EMBL" id="MPIN01000017">
    <property type="protein sequence ID" value="OJH34739.1"/>
    <property type="molecule type" value="Genomic_DNA"/>
</dbReference>
<dbReference type="InterPro" id="IPR050109">
    <property type="entry name" value="HTH-type_TetR-like_transc_reg"/>
</dbReference>
<dbReference type="GO" id="GO:0003700">
    <property type="term" value="F:DNA-binding transcription factor activity"/>
    <property type="evidence" value="ECO:0007669"/>
    <property type="project" value="TreeGrafter"/>
</dbReference>
<dbReference type="AlphaFoldDB" id="A0A1L9AXL7"/>
<evidence type="ECO:0000256" key="1">
    <source>
        <dbReference type="ARBA" id="ARBA00023015"/>
    </source>
</evidence>
<proteinExistence type="predicted"/>
<evidence type="ECO:0000259" key="5">
    <source>
        <dbReference type="Pfam" id="PF14246"/>
    </source>
</evidence>
<dbReference type="Gene3D" id="1.10.357.10">
    <property type="entry name" value="Tetracycline Repressor, domain 2"/>
    <property type="match status" value="1"/>
</dbReference>
<keyword evidence="7" id="KW-1185">Reference proteome</keyword>
<dbReference type="InterPro" id="IPR036271">
    <property type="entry name" value="Tet_transcr_reg_TetR-rel_C_sf"/>
</dbReference>
<evidence type="ECO:0000313" key="7">
    <source>
        <dbReference type="Proteomes" id="UP000182229"/>
    </source>
</evidence>
<dbReference type="Pfam" id="PF14246">
    <property type="entry name" value="TetR_C_7"/>
    <property type="match status" value="1"/>
</dbReference>
<feature type="domain" description="HTH tetR-type" evidence="4">
    <location>
        <begin position="12"/>
        <end position="57"/>
    </location>
</feature>
<dbReference type="STRING" id="83449.BON30_42040"/>
<dbReference type="GO" id="GO:0000976">
    <property type="term" value="F:transcription cis-regulatory region binding"/>
    <property type="evidence" value="ECO:0007669"/>
    <property type="project" value="TreeGrafter"/>
</dbReference>
<evidence type="ECO:0000256" key="2">
    <source>
        <dbReference type="ARBA" id="ARBA00023125"/>
    </source>
</evidence>
<keyword evidence="2" id="KW-0238">DNA-binding</keyword>
<name>A0A1L9AXL7_9BACT</name>
<dbReference type="InterPro" id="IPR039536">
    <property type="entry name" value="TetR_C_Proteobacteria"/>
</dbReference>
<evidence type="ECO:0008006" key="8">
    <source>
        <dbReference type="Google" id="ProtNLM"/>
    </source>
</evidence>
<evidence type="ECO:0000256" key="3">
    <source>
        <dbReference type="ARBA" id="ARBA00023163"/>
    </source>
</evidence>
<dbReference type="SUPFAM" id="SSF46689">
    <property type="entry name" value="Homeodomain-like"/>
    <property type="match status" value="1"/>
</dbReference>
<gene>
    <name evidence="6" type="ORF">BON30_42040</name>
</gene>
<dbReference type="RefSeq" id="WP_071904221.1">
    <property type="nucleotide sequence ID" value="NZ_MPIN01000017.1"/>
</dbReference>
<dbReference type="OrthoDB" id="9816431at2"/>
<dbReference type="Pfam" id="PF00440">
    <property type="entry name" value="TetR_N"/>
    <property type="match status" value="1"/>
</dbReference>
<dbReference type="Proteomes" id="UP000182229">
    <property type="component" value="Unassembled WGS sequence"/>
</dbReference>
<dbReference type="PANTHER" id="PTHR30055">
    <property type="entry name" value="HTH-TYPE TRANSCRIPTIONAL REGULATOR RUTR"/>
    <property type="match status" value="1"/>
</dbReference>
<sequence>MGRPRQVLDEEILEAARACFIEHGSSVSTETIAARLGVSGPALLKRFGSKRELLKAAFAVGSPPPWLPMVEEGPDDRDISVQLRELALTIDAFFRKMVPAFSVLREAGLTPEEIRGDSEDSPAARAQDSMTAWFKRAQERGLLREGDPSLMAGLFMAGVQYRYFLAHITQQRVPTEEEDPFVERLLNMLWRGMAPPGQASPAG</sequence>
<evidence type="ECO:0000259" key="4">
    <source>
        <dbReference type="Pfam" id="PF00440"/>
    </source>
</evidence>
<keyword evidence="3" id="KW-0804">Transcription</keyword>
<dbReference type="InterPro" id="IPR001647">
    <property type="entry name" value="HTH_TetR"/>
</dbReference>
<evidence type="ECO:0000313" key="6">
    <source>
        <dbReference type="EMBL" id="OJH34739.1"/>
    </source>
</evidence>
<dbReference type="PRINTS" id="PR00455">
    <property type="entry name" value="HTHTETR"/>
</dbReference>
<accession>A0A1L9AXL7</accession>
<feature type="domain" description="Transcriptional regulator TetR C-terminal Proteobacteria type" evidence="5">
    <location>
        <begin position="124"/>
        <end position="188"/>
    </location>
</feature>